<dbReference type="KEGG" id="vrg:OKW85_10180"/>
<accession>A0AA46X9Y8</accession>
<dbReference type="RefSeq" id="WP_265139186.1">
    <property type="nucleotide sequence ID" value="NZ_CP110419.1"/>
</dbReference>
<dbReference type="Proteomes" id="UP001164244">
    <property type="component" value="Plasmid pVr3468"/>
</dbReference>
<proteinExistence type="predicted"/>
<dbReference type="AlphaFoldDB" id="A0AA46X9Y8"/>
<keyword evidence="1" id="KW-0614">Plasmid</keyword>
<name>A0AA46X9Y8_9FIRM</name>
<organism evidence="1 2">
    <name type="scientific">Veillonella rogosae</name>
    <dbReference type="NCBI Taxonomy" id="423477"/>
    <lineage>
        <taxon>Bacteria</taxon>
        <taxon>Bacillati</taxon>
        <taxon>Bacillota</taxon>
        <taxon>Negativicutes</taxon>
        <taxon>Veillonellales</taxon>
        <taxon>Veillonellaceae</taxon>
        <taxon>Veillonella</taxon>
    </lineage>
</organism>
<reference evidence="1" key="1">
    <citation type="submission" date="2022-11" db="EMBL/GenBank/DDBJ databases">
        <title>Complete genome sequence of Veillonella rogosae KCOM 3468 isolated from human Subgingival dental plaque of Chronic peridontitis Lesion.</title>
        <authorList>
            <person name="Park S.-N."/>
            <person name="Lim Y.K."/>
            <person name="Kook J.-K."/>
        </authorList>
    </citation>
    <scope>NUCLEOTIDE SEQUENCE</scope>
    <source>
        <strain evidence="1">KCOM 3468</strain>
        <plasmid evidence="1">pVr3468</plasmid>
    </source>
</reference>
<evidence type="ECO:0008006" key="3">
    <source>
        <dbReference type="Google" id="ProtNLM"/>
    </source>
</evidence>
<sequence length="293" mass="34215">MPRISNIMRAKSKIELFFDLAPNNIYTIYELTTIFNTNNKKWDLSYSMSFTKFLDFLLEKSYLEEIDLGLKTLYGWKIATHGTDSLYEIAIKLKPRSYISHYSAMFLNNMTEQIPKTIYVTYDRENKLVNHTKKLEQSKIDLAFSEKKKPKEVIYTFGGYRFVLINSTSNERIGIKNMELPSGVVIPVTNIERTLIDIVVRPELSGGIQEVIKAYQSVDTVQIAKIQTYLRKKAYVYPFEQSIGFCLEYAGIDPEKVNSLLAACKLEYNFYLDRAMKKPKFSSRWKLYYPNYL</sequence>
<evidence type="ECO:0000313" key="1">
    <source>
        <dbReference type="EMBL" id="UZG52015.1"/>
    </source>
</evidence>
<evidence type="ECO:0000313" key="2">
    <source>
        <dbReference type="Proteomes" id="UP001164244"/>
    </source>
</evidence>
<geneLocation type="plasmid" evidence="1 2">
    <name>pVr3468</name>
</geneLocation>
<gene>
    <name evidence="1" type="ORF">OKW85_10180</name>
</gene>
<dbReference type="EMBL" id="CP110419">
    <property type="protein sequence ID" value="UZG52015.1"/>
    <property type="molecule type" value="Genomic_DNA"/>
</dbReference>
<protein>
    <recommendedName>
        <fullName evidence="3">AbiEi antitoxin C-terminal domain-containing protein</fullName>
    </recommendedName>
</protein>